<evidence type="ECO:0000313" key="3">
    <source>
        <dbReference type="EMBL" id="MDN8601956.1"/>
    </source>
</evidence>
<dbReference type="InterPro" id="IPR036662">
    <property type="entry name" value="PTS_EIIA_man-typ_sf"/>
</dbReference>
<dbReference type="InterPro" id="IPR051471">
    <property type="entry name" value="Bacterial_PTS_sugar_comp"/>
</dbReference>
<reference evidence="3 4" key="1">
    <citation type="submission" date="2023-07" db="EMBL/GenBank/DDBJ databases">
        <title>Citrobacter selenititolerans sp. nov., isolated from seleniferous soil.</title>
        <authorList>
            <person name="Zhang S."/>
            <person name="Li K."/>
            <person name="Peng J."/>
            <person name="Wang H."/>
            <person name="Sun J."/>
            <person name="Guo Y."/>
        </authorList>
    </citation>
    <scope>NUCLEOTIDE SEQUENCE [LARGE SCALE GENOMIC DNA]</scope>
    <source>
        <strain evidence="3 4">S2-9</strain>
    </source>
</reference>
<dbReference type="Proteomes" id="UP001174867">
    <property type="component" value="Unassembled WGS sequence"/>
</dbReference>
<comment type="caution">
    <text evidence="3">The sequence shown here is derived from an EMBL/GenBank/DDBJ whole genome shotgun (WGS) entry which is preliminary data.</text>
</comment>
<accession>A0ABT8Q248</accession>
<organism evidence="3 4">
    <name type="scientific">Citrobacter enshiensis</name>
    <dbReference type="NCBI Taxonomy" id="2971264"/>
    <lineage>
        <taxon>Bacteria</taxon>
        <taxon>Pseudomonadati</taxon>
        <taxon>Pseudomonadota</taxon>
        <taxon>Gammaproteobacteria</taxon>
        <taxon>Enterobacterales</taxon>
        <taxon>Enterobacteriaceae</taxon>
        <taxon>Citrobacter</taxon>
    </lineage>
</organism>
<feature type="domain" description="PTS EIIA type-4" evidence="2">
    <location>
        <begin position="2"/>
        <end position="126"/>
    </location>
</feature>
<dbReference type="Gene3D" id="3.40.50.510">
    <property type="entry name" value="Phosphotransferase system, mannose-type IIA component"/>
    <property type="match status" value="1"/>
</dbReference>
<dbReference type="EMBL" id="JAUJYW010000012">
    <property type="protein sequence ID" value="MDN8601956.1"/>
    <property type="molecule type" value="Genomic_DNA"/>
</dbReference>
<keyword evidence="1" id="KW-0808">Transferase</keyword>
<dbReference type="PANTHER" id="PTHR33799">
    <property type="entry name" value="PTS PERMEASE-RELATED-RELATED"/>
    <property type="match status" value="1"/>
</dbReference>
<gene>
    <name evidence="3" type="ORF">Q0A17_21455</name>
</gene>
<dbReference type="PANTHER" id="PTHR33799:SF1">
    <property type="entry name" value="PTS SYSTEM MANNOSE-SPECIFIC EIIAB COMPONENT-RELATED"/>
    <property type="match status" value="1"/>
</dbReference>
<keyword evidence="4" id="KW-1185">Reference proteome</keyword>
<evidence type="ECO:0000259" key="2">
    <source>
        <dbReference type="PROSITE" id="PS51096"/>
    </source>
</evidence>
<evidence type="ECO:0000256" key="1">
    <source>
        <dbReference type="ARBA" id="ARBA00022679"/>
    </source>
</evidence>
<name>A0ABT8Q248_9ENTR</name>
<dbReference type="Pfam" id="PF03610">
    <property type="entry name" value="EIIA-man"/>
    <property type="match status" value="1"/>
</dbReference>
<dbReference type="PROSITE" id="PS51096">
    <property type="entry name" value="PTS_EIIA_TYPE_4"/>
    <property type="match status" value="1"/>
</dbReference>
<dbReference type="RefSeq" id="WP_301702362.1">
    <property type="nucleotide sequence ID" value="NZ_JAUJYW010000012.1"/>
</dbReference>
<dbReference type="InterPro" id="IPR004701">
    <property type="entry name" value="PTS_EIIA_man-typ"/>
</dbReference>
<sequence length="145" mass="15918">MNVVVIVSGHGEFSQGLQSLIKGVLGDVDNFYAVPYAYDMSSVVFREQLECLVTSQEQNSAFLVLTDMKGGTPFNKSVELKLKGYDIEVLTGTNFNMVVAAIEARDDVDTMPELVEIVLEQGKESISAFVIEDTQISIEEEDDGI</sequence>
<dbReference type="SUPFAM" id="SSF53062">
    <property type="entry name" value="PTS system fructose IIA component-like"/>
    <property type="match status" value="1"/>
</dbReference>
<evidence type="ECO:0000313" key="4">
    <source>
        <dbReference type="Proteomes" id="UP001174867"/>
    </source>
</evidence>
<proteinExistence type="predicted"/>
<protein>
    <recommendedName>
        <fullName evidence="2">PTS EIIA type-4 domain-containing protein</fullName>
    </recommendedName>
</protein>